<accession>L8HCE5</accession>
<comment type="cofactor">
    <cofactor evidence="1 8 9">
        <name>FAD</name>
        <dbReference type="ChEBI" id="CHEBI:57692"/>
    </cofactor>
</comment>
<evidence type="ECO:0000259" key="11">
    <source>
        <dbReference type="Pfam" id="PF07992"/>
    </source>
</evidence>
<comment type="similarity">
    <text evidence="2 8">Belongs to the ferredoxin--NADP reductase type 1 family.</text>
</comment>
<feature type="binding site" evidence="9">
    <location>
        <position position="68"/>
    </location>
    <ligand>
        <name>FAD</name>
        <dbReference type="ChEBI" id="CHEBI:57692"/>
    </ligand>
</feature>
<dbReference type="PRINTS" id="PR00419">
    <property type="entry name" value="ADXRDTASE"/>
</dbReference>
<dbReference type="OMA" id="MRAHKRM"/>
<evidence type="ECO:0000256" key="9">
    <source>
        <dbReference type="PIRSR" id="PIRSR000362-1"/>
    </source>
</evidence>
<feature type="binding site" evidence="9">
    <location>
        <position position="60"/>
    </location>
    <ligand>
        <name>FAD</name>
        <dbReference type="ChEBI" id="CHEBI:57692"/>
    </ligand>
</feature>
<sequence>MALREVGGMGGVPTSRHLKVCVVGSGPGGFYAVEALQRMAEEVKAKGQAPEIALDVDIYERQAVPYGLVRFGVAPDHPEVKAVQHRYDAFMADPRLRFVGNVSIGSTNSISQSSSSGAAALSVEELLGAYDGVVLAAGAQRDRPLGIEGEDLPGVYSAREFVAWYNGDPAMRSRQFELSSSREAVVIGQGNVALDVARVLLHEPGQLASTDMPEYAVDALRRSQIDTVHIVGRRGPAQASFTNKEVREILNLPGVQCHFLPSGVLALNEASKAETAKERGKKRMIDLFAATEKKVRYTLWKACPASSAFKAENERRGLECGVCGQAGETKGEPKKNLYFLLSPLRFLANEKGHVSGIELARNELQGEAGNQKAVPTHEKETLECDVVFKSIGYKSEPLEGVPFDHHRGVVPNEHGRVVRPDGSTVPGLYVSGWMKRGPSGVIGTNRMDAEETVASMWADLAATRPGEKPGWRAIQDKLRERQVAYVDWKQWKAIEDEEHRRGQVLGKEREKFTSVPEMLDVAFKQ</sequence>
<feature type="binding site" evidence="10">
    <location>
        <begin position="189"/>
        <end position="192"/>
    </location>
    <ligand>
        <name>NADP(+)</name>
        <dbReference type="ChEBI" id="CHEBI:58349"/>
    </ligand>
</feature>
<comment type="subcellular location">
    <subcellularLocation>
        <location evidence="8">Mitochondrion</location>
    </subcellularLocation>
</comment>
<feature type="binding site" evidence="9">
    <location>
        <begin position="440"/>
        <end position="442"/>
    </location>
    <ligand>
        <name>FAD</name>
        <dbReference type="ChEBI" id="CHEBI:57692"/>
    </ligand>
</feature>
<keyword evidence="3 8" id="KW-0285">Flavoprotein</keyword>
<proteinExistence type="inferred from homology"/>
<feature type="domain" description="FAD/NAD(P)-binding" evidence="11">
    <location>
        <begin position="19"/>
        <end position="251"/>
    </location>
</feature>
<reference evidence="12 13" key="1">
    <citation type="journal article" date="2013" name="Genome Biol.">
        <title>Genome of Acanthamoeba castellanii highlights extensive lateral gene transfer and early evolution of tyrosine kinase signaling.</title>
        <authorList>
            <person name="Clarke M."/>
            <person name="Lohan A.J."/>
            <person name="Liu B."/>
            <person name="Lagkouvardos I."/>
            <person name="Roy S."/>
            <person name="Zafar N."/>
            <person name="Bertelli C."/>
            <person name="Schilde C."/>
            <person name="Kianianmomeni A."/>
            <person name="Burglin T.R."/>
            <person name="Frech C."/>
            <person name="Turcotte B."/>
            <person name="Kopec K.O."/>
            <person name="Synnott J.M."/>
            <person name="Choo C."/>
            <person name="Paponov I."/>
            <person name="Finkler A."/>
            <person name="Soon Heng Tan C."/>
            <person name="Hutchins A.P."/>
            <person name="Weinmeier T."/>
            <person name="Rattei T."/>
            <person name="Chu J.S."/>
            <person name="Gimenez G."/>
            <person name="Irimia M."/>
            <person name="Rigden D.J."/>
            <person name="Fitzpatrick D.A."/>
            <person name="Lorenzo-Morales J."/>
            <person name="Bateman A."/>
            <person name="Chiu C.H."/>
            <person name="Tang P."/>
            <person name="Hegemann P."/>
            <person name="Fromm H."/>
            <person name="Raoult D."/>
            <person name="Greub G."/>
            <person name="Miranda-Saavedra D."/>
            <person name="Chen N."/>
            <person name="Nash P."/>
            <person name="Ginger M.L."/>
            <person name="Horn M."/>
            <person name="Schaap P."/>
            <person name="Caler L."/>
            <person name="Loftus B."/>
        </authorList>
    </citation>
    <scope>NUCLEOTIDE SEQUENCE [LARGE SCALE GENOMIC DNA]</scope>
    <source>
        <strain evidence="12 13">Neff</strain>
    </source>
</reference>
<dbReference type="EMBL" id="KB007890">
    <property type="protein sequence ID" value="ELR22046.1"/>
    <property type="molecule type" value="Genomic_DNA"/>
</dbReference>
<dbReference type="GeneID" id="14922966"/>
<keyword evidence="13" id="KW-1185">Reference proteome</keyword>
<dbReference type="OrthoDB" id="333024at2759"/>
<dbReference type="RefSeq" id="XP_004348504.1">
    <property type="nucleotide sequence ID" value="XM_004348454.1"/>
</dbReference>
<dbReference type="KEGG" id="acan:ACA1_157880"/>
<dbReference type="PIRSF" id="PIRSF000362">
    <property type="entry name" value="FNR"/>
    <property type="match status" value="1"/>
</dbReference>
<dbReference type="VEuPathDB" id="AmoebaDB:ACA1_157880"/>
<evidence type="ECO:0000256" key="4">
    <source>
        <dbReference type="ARBA" id="ARBA00022827"/>
    </source>
</evidence>
<dbReference type="Proteomes" id="UP000011083">
    <property type="component" value="Unassembled WGS sequence"/>
</dbReference>
<evidence type="ECO:0000256" key="2">
    <source>
        <dbReference type="ARBA" id="ARBA00008312"/>
    </source>
</evidence>
<dbReference type="Gene3D" id="3.50.50.60">
    <property type="entry name" value="FAD/NAD(P)-binding domain"/>
    <property type="match status" value="1"/>
</dbReference>
<dbReference type="Gene3D" id="3.40.50.720">
    <property type="entry name" value="NAD(P)-binding Rossmann-like Domain"/>
    <property type="match status" value="1"/>
</dbReference>
<evidence type="ECO:0000256" key="8">
    <source>
        <dbReference type="PIRNR" id="PIRNR000362"/>
    </source>
</evidence>
<dbReference type="PANTHER" id="PTHR48467:SF1">
    <property type="entry name" value="GLUTAMATE SYNTHASE 1 [NADH], CHLOROPLASTIC-LIKE"/>
    <property type="match status" value="1"/>
</dbReference>
<dbReference type="Pfam" id="PF07992">
    <property type="entry name" value="Pyr_redox_2"/>
    <property type="match status" value="1"/>
</dbReference>
<feature type="binding site" evidence="9">
    <location>
        <position position="104"/>
    </location>
    <ligand>
        <name>FAD</name>
        <dbReference type="ChEBI" id="CHEBI:57692"/>
    </ligand>
</feature>
<dbReference type="GO" id="GO:0016491">
    <property type="term" value="F:oxidoreductase activity"/>
    <property type="evidence" value="ECO:0007669"/>
    <property type="project" value="UniProtKB-KW"/>
</dbReference>
<comment type="catalytic activity">
    <reaction evidence="7 8">
        <text>2 reduced [adrenodoxin] + NADP(+) + H(+) = 2 oxidized [adrenodoxin] + NADPH</text>
        <dbReference type="Rhea" id="RHEA:42312"/>
        <dbReference type="Rhea" id="RHEA-COMP:9998"/>
        <dbReference type="Rhea" id="RHEA-COMP:9999"/>
        <dbReference type="ChEBI" id="CHEBI:15378"/>
        <dbReference type="ChEBI" id="CHEBI:33737"/>
        <dbReference type="ChEBI" id="CHEBI:33738"/>
        <dbReference type="ChEBI" id="CHEBI:57783"/>
        <dbReference type="ChEBI" id="CHEBI:58349"/>
        <dbReference type="EC" id="1.18.1.6"/>
    </reaction>
</comment>
<dbReference type="InterPro" id="IPR055275">
    <property type="entry name" value="Ferredox_Rdtase"/>
</dbReference>
<dbReference type="AlphaFoldDB" id="L8HCE5"/>
<evidence type="ECO:0000313" key="13">
    <source>
        <dbReference type="Proteomes" id="UP000011083"/>
    </source>
</evidence>
<feature type="binding site" evidence="9">
    <location>
        <position position="433"/>
    </location>
    <ligand>
        <name>FAD</name>
        <dbReference type="ChEBI" id="CHEBI:57692"/>
    </ligand>
</feature>
<keyword evidence="4 8" id="KW-0274">FAD</keyword>
<evidence type="ECO:0000256" key="5">
    <source>
        <dbReference type="ARBA" id="ARBA00022857"/>
    </source>
</evidence>
<dbReference type="InterPro" id="IPR036188">
    <property type="entry name" value="FAD/NAD-bd_sf"/>
</dbReference>
<protein>
    <recommendedName>
        <fullName evidence="8">NADPH:adrenodoxin oxidoreductase, mitochondrial</fullName>
        <ecNumber evidence="8">1.18.1.6</ecNumber>
    </recommendedName>
</protein>
<evidence type="ECO:0000256" key="6">
    <source>
        <dbReference type="ARBA" id="ARBA00023002"/>
    </source>
</evidence>
<dbReference type="STRING" id="1257118.L8HCE5"/>
<feature type="binding site" evidence="10">
    <location>
        <position position="440"/>
    </location>
    <ligand>
        <name>NADP(+)</name>
        <dbReference type="ChEBI" id="CHEBI:58349"/>
    </ligand>
</feature>
<dbReference type="InterPro" id="IPR021163">
    <property type="entry name" value="Ferredox_Rdtase_adrenod"/>
</dbReference>
<evidence type="ECO:0000256" key="10">
    <source>
        <dbReference type="PIRSR" id="PIRSR000362-2"/>
    </source>
</evidence>
<keyword evidence="5 8" id="KW-0521">NADP</keyword>
<evidence type="ECO:0000256" key="3">
    <source>
        <dbReference type="ARBA" id="ARBA00022630"/>
    </source>
</evidence>
<keyword evidence="8" id="KW-0496">Mitochondrion</keyword>
<dbReference type="SUPFAM" id="SSF51971">
    <property type="entry name" value="Nucleotide-binding domain"/>
    <property type="match status" value="2"/>
</dbReference>
<name>L8HCE5_ACACF</name>
<keyword evidence="6 8" id="KW-0560">Oxidoreductase</keyword>
<dbReference type="GO" id="GO:0005739">
    <property type="term" value="C:mitochondrion"/>
    <property type="evidence" value="ECO:0007669"/>
    <property type="project" value="UniProtKB-SubCell"/>
</dbReference>
<feature type="binding site" evidence="10">
    <location>
        <begin position="233"/>
        <end position="234"/>
    </location>
    <ligand>
        <name>NADP(+)</name>
        <dbReference type="ChEBI" id="CHEBI:58349"/>
    </ligand>
</feature>
<dbReference type="EC" id="1.18.1.6" evidence="8"/>
<evidence type="ECO:0000256" key="1">
    <source>
        <dbReference type="ARBA" id="ARBA00001974"/>
    </source>
</evidence>
<evidence type="ECO:0000313" key="12">
    <source>
        <dbReference type="EMBL" id="ELR22046.1"/>
    </source>
</evidence>
<feature type="binding site" evidence="10">
    <location>
        <position position="245"/>
    </location>
    <ligand>
        <name>NADP(+)</name>
        <dbReference type="ChEBI" id="CHEBI:58349"/>
    </ligand>
</feature>
<dbReference type="InterPro" id="IPR023753">
    <property type="entry name" value="FAD/NAD-binding_dom"/>
</dbReference>
<evidence type="ECO:0000256" key="7">
    <source>
        <dbReference type="ARBA" id="ARBA00048933"/>
    </source>
</evidence>
<organism evidence="12 13">
    <name type="scientific">Acanthamoeba castellanii (strain ATCC 30010 / Neff)</name>
    <dbReference type="NCBI Taxonomy" id="1257118"/>
    <lineage>
        <taxon>Eukaryota</taxon>
        <taxon>Amoebozoa</taxon>
        <taxon>Discosea</taxon>
        <taxon>Longamoebia</taxon>
        <taxon>Centramoebida</taxon>
        <taxon>Acanthamoebidae</taxon>
        <taxon>Acanthamoeba</taxon>
    </lineage>
</organism>
<gene>
    <name evidence="12" type="ORF">ACA1_157880</name>
</gene>
<dbReference type="PANTHER" id="PTHR48467">
    <property type="entry name" value="GLUTAMATE SYNTHASE 1 [NADH], CHLOROPLASTIC-LIKE"/>
    <property type="match status" value="1"/>
</dbReference>